<feature type="domain" description="Methyltransferase" evidence="4">
    <location>
        <begin position="73"/>
        <end position="163"/>
    </location>
</feature>
<dbReference type="CDD" id="cd02440">
    <property type="entry name" value="AdoMet_MTases"/>
    <property type="match status" value="1"/>
</dbReference>
<sequence length="242" mass="26707">MPENVPDRDRDARRNWAEAVQRGEPTGWFEPLYAAARRGDAVVPWDREVPNPLLVEWLANHPLEAAGQRAIVIGCGYGNDAELIAARGFETTAFDVSATAVELARQRYPDSEVDYRQADLLSLPEEWRQQFDLVIECITVQALPPDLHETAAAAVASLCGVGGLIVVISGARVGDQVPDGPPWPLTGDELGYFAVDGVERAVVETIPVKEAGPPGDSRIRWRAEFRRPDPVHDKDRTDTHWL</sequence>
<dbReference type="RefSeq" id="WP_143985822.1">
    <property type="nucleotide sequence ID" value="NZ_CP041692.1"/>
</dbReference>
<evidence type="ECO:0000256" key="3">
    <source>
        <dbReference type="ARBA" id="ARBA00022691"/>
    </source>
</evidence>
<keyword evidence="3" id="KW-0949">S-adenosyl-L-methionine</keyword>
<accession>A0A516PXG2</accession>
<dbReference type="GO" id="GO:0008168">
    <property type="term" value="F:methyltransferase activity"/>
    <property type="evidence" value="ECO:0007669"/>
    <property type="project" value="UniProtKB-KW"/>
</dbReference>
<dbReference type="PANTHER" id="PTHR43464:SF19">
    <property type="entry name" value="UBIQUINONE BIOSYNTHESIS O-METHYLTRANSFERASE, MITOCHONDRIAL"/>
    <property type="match status" value="1"/>
</dbReference>
<protein>
    <submittedName>
        <fullName evidence="5">Class I SAM-dependent methyltransferase</fullName>
    </submittedName>
</protein>
<dbReference type="SUPFAM" id="SSF53335">
    <property type="entry name" value="S-adenosyl-L-methionine-dependent methyltransferases"/>
    <property type="match status" value="1"/>
</dbReference>
<dbReference type="EMBL" id="CP041692">
    <property type="protein sequence ID" value="QDP95856.1"/>
    <property type="molecule type" value="Genomic_DNA"/>
</dbReference>
<dbReference type="Proteomes" id="UP000319263">
    <property type="component" value="Chromosome"/>
</dbReference>
<dbReference type="Gene3D" id="3.40.50.150">
    <property type="entry name" value="Vaccinia Virus protein VP39"/>
    <property type="match status" value="1"/>
</dbReference>
<dbReference type="OrthoDB" id="189743at2"/>
<dbReference type="InterPro" id="IPR029063">
    <property type="entry name" value="SAM-dependent_MTases_sf"/>
</dbReference>
<dbReference type="GO" id="GO:0032259">
    <property type="term" value="P:methylation"/>
    <property type="evidence" value="ECO:0007669"/>
    <property type="project" value="UniProtKB-KW"/>
</dbReference>
<evidence type="ECO:0000313" key="5">
    <source>
        <dbReference type="EMBL" id="QDP95856.1"/>
    </source>
</evidence>
<evidence type="ECO:0000313" key="6">
    <source>
        <dbReference type="Proteomes" id="UP000319263"/>
    </source>
</evidence>
<gene>
    <name evidence="5" type="ORF">FOE78_08050</name>
</gene>
<keyword evidence="2 5" id="KW-0808">Transferase</keyword>
<evidence type="ECO:0000256" key="1">
    <source>
        <dbReference type="ARBA" id="ARBA00022603"/>
    </source>
</evidence>
<dbReference type="Pfam" id="PF13649">
    <property type="entry name" value="Methyltransf_25"/>
    <property type="match status" value="1"/>
</dbReference>
<dbReference type="PANTHER" id="PTHR43464">
    <property type="entry name" value="METHYLTRANSFERASE"/>
    <property type="match status" value="1"/>
</dbReference>
<dbReference type="KEGG" id="mik:FOE78_08050"/>
<keyword evidence="1 5" id="KW-0489">Methyltransferase</keyword>
<dbReference type="InterPro" id="IPR041698">
    <property type="entry name" value="Methyltransf_25"/>
</dbReference>
<proteinExistence type="predicted"/>
<evidence type="ECO:0000256" key="2">
    <source>
        <dbReference type="ARBA" id="ARBA00022679"/>
    </source>
</evidence>
<name>A0A516PXG2_9ACTN</name>
<organism evidence="5 6">
    <name type="scientific">Microlunatus elymi</name>
    <dbReference type="NCBI Taxonomy" id="2596828"/>
    <lineage>
        <taxon>Bacteria</taxon>
        <taxon>Bacillati</taxon>
        <taxon>Actinomycetota</taxon>
        <taxon>Actinomycetes</taxon>
        <taxon>Propionibacteriales</taxon>
        <taxon>Propionibacteriaceae</taxon>
        <taxon>Microlunatus</taxon>
    </lineage>
</organism>
<evidence type="ECO:0000259" key="4">
    <source>
        <dbReference type="Pfam" id="PF13649"/>
    </source>
</evidence>
<dbReference type="AlphaFoldDB" id="A0A516PXG2"/>
<keyword evidence="6" id="KW-1185">Reference proteome</keyword>
<reference evidence="5 6" key="1">
    <citation type="submission" date="2019-07" db="EMBL/GenBank/DDBJ databases">
        <title>Microlunatus dokdonensis sp. nov. isolated from the rhizospheric soil of the wild plant Elymus tsukushiensis.</title>
        <authorList>
            <person name="Ghim S.-Y."/>
            <person name="Hwang Y.-J."/>
            <person name="Son J.-S."/>
            <person name="Shin J.-H."/>
        </authorList>
    </citation>
    <scope>NUCLEOTIDE SEQUENCE [LARGE SCALE GENOMIC DNA]</scope>
    <source>
        <strain evidence="5 6">KUDC0627</strain>
    </source>
</reference>